<dbReference type="Pfam" id="PF01381">
    <property type="entry name" value="HTH_3"/>
    <property type="match status" value="1"/>
</dbReference>
<dbReference type="Proteomes" id="UP000597444">
    <property type="component" value="Unassembled WGS sequence"/>
</dbReference>
<feature type="repeat" description="TPR" evidence="3">
    <location>
        <begin position="584"/>
        <end position="617"/>
    </location>
</feature>
<evidence type="ECO:0000256" key="2">
    <source>
        <dbReference type="ARBA" id="ARBA00022803"/>
    </source>
</evidence>
<evidence type="ECO:0000313" key="6">
    <source>
        <dbReference type="EMBL" id="GHO96449.1"/>
    </source>
</evidence>
<reference evidence="6" key="1">
    <citation type="submission" date="2020-10" db="EMBL/GenBank/DDBJ databases">
        <title>Taxonomic study of unclassified bacteria belonging to the class Ktedonobacteria.</title>
        <authorList>
            <person name="Yabe S."/>
            <person name="Wang C.M."/>
            <person name="Zheng Y."/>
            <person name="Sakai Y."/>
            <person name="Cavaletti L."/>
            <person name="Monciardini P."/>
            <person name="Donadio S."/>
        </authorList>
    </citation>
    <scope>NUCLEOTIDE SEQUENCE</scope>
    <source>
        <strain evidence="6">ID150040</strain>
    </source>
</reference>
<keyword evidence="7" id="KW-1185">Reference proteome</keyword>
<feature type="region of interest" description="Disordered" evidence="4">
    <location>
        <begin position="896"/>
        <end position="923"/>
    </location>
</feature>
<dbReference type="GO" id="GO:0006313">
    <property type="term" value="P:DNA transposition"/>
    <property type="evidence" value="ECO:0007669"/>
    <property type="project" value="InterPro"/>
</dbReference>
<dbReference type="InterPro" id="IPR002182">
    <property type="entry name" value="NB-ARC"/>
</dbReference>
<proteinExistence type="predicted"/>
<dbReference type="RefSeq" id="WP_220207075.1">
    <property type="nucleotide sequence ID" value="NZ_BNJK01000001.1"/>
</dbReference>
<dbReference type="Gene3D" id="1.25.40.10">
    <property type="entry name" value="Tetratricopeptide repeat domain"/>
    <property type="match status" value="3"/>
</dbReference>
<evidence type="ECO:0000313" key="7">
    <source>
        <dbReference type="Proteomes" id="UP000597444"/>
    </source>
</evidence>
<dbReference type="InterPro" id="IPR027417">
    <property type="entry name" value="P-loop_NTPase"/>
</dbReference>
<dbReference type="NCBIfam" id="NF040586">
    <property type="entry name" value="FxSxx_TPR"/>
    <property type="match status" value="1"/>
</dbReference>
<dbReference type="CDD" id="cd00093">
    <property type="entry name" value="HTH_XRE"/>
    <property type="match status" value="1"/>
</dbReference>
<feature type="domain" description="HTH cro/C1-type" evidence="5">
    <location>
        <begin position="7"/>
        <end position="61"/>
    </location>
</feature>
<keyword evidence="1" id="KW-0677">Repeat</keyword>
<organism evidence="6 7">
    <name type="scientific">Reticulibacter mediterranei</name>
    <dbReference type="NCBI Taxonomy" id="2778369"/>
    <lineage>
        <taxon>Bacteria</taxon>
        <taxon>Bacillati</taxon>
        <taxon>Chloroflexota</taxon>
        <taxon>Ktedonobacteria</taxon>
        <taxon>Ktedonobacterales</taxon>
        <taxon>Reticulibacteraceae</taxon>
        <taxon>Reticulibacter</taxon>
    </lineage>
</organism>
<dbReference type="InterPro" id="IPR001387">
    <property type="entry name" value="Cro/C1-type_HTH"/>
</dbReference>
<dbReference type="Gene3D" id="1.10.260.40">
    <property type="entry name" value="lambda repressor-like DNA-binding domains"/>
    <property type="match status" value="1"/>
</dbReference>
<feature type="repeat" description="TPR" evidence="3">
    <location>
        <begin position="668"/>
        <end position="701"/>
    </location>
</feature>
<dbReference type="InterPro" id="IPR056681">
    <property type="entry name" value="DUF7779"/>
</dbReference>
<dbReference type="Pfam" id="PF13374">
    <property type="entry name" value="TPR_10"/>
    <property type="match status" value="2"/>
</dbReference>
<dbReference type="PANTHER" id="PTHR45641:SF19">
    <property type="entry name" value="NEPHROCYSTIN-3"/>
    <property type="match status" value="1"/>
</dbReference>
<dbReference type="Pfam" id="PF13424">
    <property type="entry name" value="TPR_12"/>
    <property type="match status" value="3"/>
</dbReference>
<keyword evidence="2 3" id="KW-0802">TPR repeat</keyword>
<dbReference type="InterPro" id="IPR011990">
    <property type="entry name" value="TPR-like_helical_dom_sf"/>
</dbReference>
<dbReference type="Pfam" id="PF13384">
    <property type="entry name" value="HTH_23"/>
    <property type="match status" value="1"/>
</dbReference>
<gene>
    <name evidence="6" type="ORF">KSF_064970</name>
</gene>
<dbReference type="SMART" id="SM00028">
    <property type="entry name" value="TPR"/>
    <property type="match status" value="9"/>
</dbReference>
<dbReference type="InterPro" id="IPR019734">
    <property type="entry name" value="TPR_rpt"/>
</dbReference>
<evidence type="ECO:0000256" key="1">
    <source>
        <dbReference type="ARBA" id="ARBA00022737"/>
    </source>
</evidence>
<dbReference type="Pfam" id="PF00931">
    <property type="entry name" value="NB-ARC"/>
    <property type="match status" value="1"/>
</dbReference>
<dbReference type="SUPFAM" id="SSF47413">
    <property type="entry name" value="lambda repressor-like DNA-binding domains"/>
    <property type="match status" value="1"/>
</dbReference>
<evidence type="ECO:0000256" key="4">
    <source>
        <dbReference type="SAM" id="MobiDB-lite"/>
    </source>
</evidence>
<dbReference type="InterPro" id="IPR003220">
    <property type="entry name" value="InsA_N_dom_Znf"/>
</dbReference>
<dbReference type="InterPro" id="IPR010982">
    <property type="entry name" value="Lambda_DNA-bd_dom_sf"/>
</dbReference>
<dbReference type="EMBL" id="BNJK01000001">
    <property type="protein sequence ID" value="GHO96449.1"/>
    <property type="molecule type" value="Genomic_DNA"/>
</dbReference>
<dbReference type="SMART" id="SM00530">
    <property type="entry name" value="HTH_XRE"/>
    <property type="match status" value="1"/>
</dbReference>
<dbReference type="GO" id="GO:0003677">
    <property type="term" value="F:DNA binding"/>
    <property type="evidence" value="ECO:0007669"/>
    <property type="project" value="InterPro"/>
</dbReference>
<protein>
    <submittedName>
        <fullName evidence="6">Tetratricopeptide repeat protein</fullName>
    </submittedName>
</protein>
<dbReference type="AlphaFoldDB" id="A0A8J3IJ33"/>
<dbReference type="Gene3D" id="3.40.50.300">
    <property type="entry name" value="P-loop containing nucleotide triphosphate hydrolases"/>
    <property type="match status" value="1"/>
</dbReference>
<dbReference type="SUPFAM" id="SSF52540">
    <property type="entry name" value="P-loop containing nucleoside triphosphate hydrolases"/>
    <property type="match status" value="1"/>
</dbReference>
<dbReference type="PANTHER" id="PTHR45641">
    <property type="entry name" value="TETRATRICOPEPTIDE REPEAT PROTEIN (AFU_ORTHOLOGUE AFUA_6G03870)"/>
    <property type="match status" value="1"/>
</dbReference>
<sequence>MPRNESLRKLRIERNWRQKDVADQLGTTITTIGRWERGDQQPGAYFRVKLCTLFGKSAQELGLVEEFLSPPESNITDAAQAVSAPSEERALWTVPYARNPHFTGRDDLLSQLEQLFAEKTPDQPRSVRQAALIQTQAMTGLGGIGKTQIAIEYAYRARAQRRYRDILWISAASAETIVTSFVELARLLPTLVSQEETNQHTIIAAILRWLEQREQPWLLLVDNADDLSLIQPYLPRQGNGHILLTTRAHAVGALASSLEVDTMGIMEGTHLLLRRAHRFSASSPDEIDEAINVVIALGQFPLAIDQAGAYIEETGCSLHDYLHIYQQHRSALLARRGKQTTPYPESVATTWSLSFEQVERSNPAAAELLRLCAFLAPDHIPEELLTEGASHWPPALGDAVTNLLSFNQMLETLLAFSLVKRLSEERMLSIHRLVQAVQMDRMETQTQRAWSEQVVRAVQTIFPQDPKNVDTWPQCLRYLEQVEACDTLIRDHQFLLPEGADLLDRTGSYFLEHSMLTQAAPLYRHALAIREQRFGLEHPQTAASLNHLAIFHRDNGSYKEAEPLYLRALRIREQHLGPHHLDTADSLDSLANLYESQRDYAKAEPLYLRALRIREQHLGPHHPDTALTLHHMAILYQDQGKYGQAETLGLRALRIQEQHLGPHHSDTINSLGWLGVIYQAQGKYAEAERIYLRTIEIQKQQFGSSHFYTATCLRALAELYMEQGRYREAEPLCLRARDIYEQHLGPLHAHMADVLVCQAILFLKQGKHAQAEALALRALGIHEEHLGTHHPYASLDLVILATLYRDQGNYAQAEPLFLRALSINEQAFVSTHPQAAQACYEFALLRQAQGHDDEARSLYERALAARTHTFGATHPQTIEARERLMALLRSMGSTQEAAPLEGTQPETMNPLRESAFTSSREGSTEHISVVASVTGDVLPACPQCQQTTEIIKSGKNRSGSQRFRCRACQLYFTPGPRVRHPDQSRKAEALALAEQGMSYRRIASLLGVHHQTVSTWVSSPSPQKAE</sequence>
<evidence type="ECO:0000259" key="5">
    <source>
        <dbReference type="PROSITE" id="PS50943"/>
    </source>
</evidence>
<dbReference type="PROSITE" id="PS50943">
    <property type="entry name" value="HTH_CROC1"/>
    <property type="match status" value="1"/>
</dbReference>
<accession>A0A8J3IJ33</accession>
<dbReference type="SUPFAM" id="SSF48452">
    <property type="entry name" value="TPR-like"/>
    <property type="match status" value="3"/>
</dbReference>
<name>A0A8J3IJ33_9CHLR</name>
<comment type="caution">
    <text evidence="6">The sequence shown here is derived from an EMBL/GenBank/DDBJ whole genome shotgun (WGS) entry which is preliminary data.</text>
</comment>
<dbReference type="Pfam" id="PF25000">
    <property type="entry name" value="DUF7779"/>
    <property type="match status" value="1"/>
</dbReference>
<feature type="repeat" description="TPR" evidence="3">
    <location>
        <begin position="794"/>
        <end position="827"/>
    </location>
</feature>
<evidence type="ECO:0000256" key="3">
    <source>
        <dbReference type="PROSITE-ProRule" id="PRU00339"/>
    </source>
</evidence>
<dbReference type="PROSITE" id="PS50005">
    <property type="entry name" value="TPR"/>
    <property type="match status" value="3"/>
</dbReference>
<dbReference type="Pfam" id="PF03811">
    <property type="entry name" value="Zn_ribbon_InsA"/>
    <property type="match status" value="1"/>
</dbReference>
<dbReference type="GO" id="GO:0043531">
    <property type="term" value="F:ADP binding"/>
    <property type="evidence" value="ECO:0007669"/>
    <property type="project" value="InterPro"/>
</dbReference>